<dbReference type="InterPro" id="IPR036291">
    <property type="entry name" value="NAD(P)-bd_dom_sf"/>
</dbReference>
<comment type="similarity">
    <text evidence="1">Belongs to the short-chain dehydrogenases/reductases (SDR) family.</text>
</comment>
<dbReference type="PROSITE" id="PS00061">
    <property type="entry name" value="ADH_SHORT"/>
    <property type="match status" value="1"/>
</dbReference>
<dbReference type="OrthoDB" id="153074at2759"/>
<dbReference type="GO" id="GO:0050664">
    <property type="term" value="F:oxidoreductase activity, acting on NAD(P)H, oxygen as acceptor"/>
    <property type="evidence" value="ECO:0007669"/>
    <property type="project" value="TreeGrafter"/>
</dbReference>
<reference evidence="4" key="1">
    <citation type="journal article" date="2021" name="IMA Fungus">
        <title>Genomic characterization of three marine fungi, including Emericellopsis atlantica sp. nov. with signatures of a generalist lifestyle and marine biomass degradation.</title>
        <authorList>
            <person name="Hagestad O.C."/>
            <person name="Hou L."/>
            <person name="Andersen J.H."/>
            <person name="Hansen E.H."/>
            <person name="Altermark B."/>
            <person name="Li C."/>
            <person name="Kuhnert E."/>
            <person name="Cox R.J."/>
            <person name="Crous P.W."/>
            <person name="Spatafora J.W."/>
            <person name="Lail K."/>
            <person name="Amirebrahimi M."/>
            <person name="Lipzen A."/>
            <person name="Pangilinan J."/>
            <person name="Andreopoulos W."/>
            <person name="Hayes R.D."/>
            <person name="Ng V."/>
            <person name="Grigoriev I.V."/>
            <person name="Jackson S.A."/>
            <person name="Sutton T.D.S."/>
            <person name="Dobson A.D.W."/>
            <person name="Rama T."/>
        </authorList>
    </citation>
    <scope>NUCLEOTIDE SEQUENCE</scope>
    <source>
        <strain evidence="4">TRa3180A</strain>
    </source>
</reference>
<dbReference type="Pfam" id="PF00106">
    <property type="entry name" value="adh_short"/>
    <property type="match status" value="1"/>
</dbReference>
<gene>
    <name evidence="4" type="ORF">BJ878DRAFT_534833</name>
</gene>
<dbReference type="AlphaFoldDB" id="A0A9P7Z298"/>
<evidence type="ECO:0000313" key="5">
    <source>
        <dbReference type="Proteomes" id="UP000887226"/>
    </source>
</evidence>
<organism evidence="4 5">
    <name type="scientific">Calycina marina</name>
    <dbReference type="NCBI Taxonomy" id="1763456"/>
    <lineage>
        <taxon>Eukaryota</taxon>
        <taxon>Fungi</taxon>
        <taxon>Dikarya</taxon>
        <taxon>Ascomycota</taxon>
        <taxon>Pezizomycotina</taxon>
        <taxon>Leotiomycetes</taxon>
        <taxon>Helotiales</taxon>
        <taxon>Pezizellaceae</taxon>
        <taxon>Calycina</taxon>
    </lineage>
</organism>
<evidence type="ECO:0000313" key="4">
    <source>
        <dbReference type="EMBL" id="KAG9244045.1"/>
    </source>
</evidence>
<proteinExistence type="inferred from homology"/>
<dbReference type="PRINTS" id="PR00081">
    <property type="entry name" value="GDHRDH"/>
</dbReference>
<dbReference type="Gene3D" id="3.40.50.720">
    <property type="entry name" value="NAD(P)-binding Rossmann-like Domain"/>
    <property type="match status" value="1"/>
</dbReference>
<sequence>MSKTVIITGASKGIGLGTTESLLKEGHNVFLVARTEEPLRKLKEKFGERVGYTVADLADFETGPKVISQALAIFKTIDALIINHGVLTPMNRIADSTPSEWRSLYNVNVFSALALLPAAIPPLRATNGRIILISSGAATSAYSTWGAYGSSKASLNHLALTLSVEEPLITSIAIRPGTVDTEMQAQIRNMGRGVMDEKDEKKFAGLHAKGELLSPVLVGGVLGRVAVGGRDEGLSGRFLSWNSEELKAYQE</sequence>
<evidence type="ECO:0008006" key="6">
    <source>
        <dbReference type="Google" id="ProtNLM"/>
    </source>
</evidence>
<dbReference type="FunFam" id="3.40.50.720:FF:000281">
    <property type="entry name" value="Uncharacterized oxidoreductase YIR035C"/>
    <property type="match status" value="1"/>
</dbReference>
<evidence type="ECO:0000256" key="1">
    <source>
        <dbReference type="ARBA" id="ARBA00006484"/>
    </source>
</evidence>
<evidence type="ECO:0000256" key="3">
    <source>
        <dbReference type="ARBA" id="ARBA00023002"/>
    </source>
</evidence>
<dbReference type="PANTHER" id="PTHR43008">
    <property type="entry name" value="BENZIL REDUCTASE"/>
    <property type="match status" value="1"/>
</dbReference>
<dbReference type="PANTHER" id="PTHR43008:SF8">
    <property type="entry name" value="BENZIL REDUCTASE ((S)-BENZOIN FORMING) IRC24"/>
    <property type="match status" value="1"/>
</dbReference>
<dbReference type="SUPFAM" id="SSF51735">
    <property type="entry name" value="NAD(P)-binding Rossmann-fold domains"/>
    <property type="match status" value="1"/>
</dbReference>
<dbReference type="InterPro" id="IPR002347">
    <property type="entry name" value="SDR_fam"/>
</dbReference>
<accession>A0A9P7Z298</accession>
<dbReference type="Proteomes" id="UP000887226">
    <property type="component" value="Unassembled WGS sequence"/>
</dbReference>
<protein>
    <recommendedName>
        <fullName evidence="6">NAD(P)-binding protein</fullName>
    </recommendedName>
</protein>
<name>A0A9P7Z298_9HELO</name>
<dbReference type="InterPro" id="IPR020904">
    <property type="entry name" value="Sc_DH/Rdtase_CS"/>
</dbReference>
<evidence type="ECO:0000256" key="2">
    <source>
        <dbReference type="ARBA" id="ARBA00022857"/>
    </source>
</evidence>
<keyword evidence="2" id="KW-0521">NADP</keyword>
<comment type="caution">
    <text evidence="4">The sequence shown here is derived from an EMBL/GenBank/DDBJ whole genome shotgun (WGS) entry which is preliminary data.</text>
</comment>
<keyword evidence="5" id="KW-1185">Reference proteome</keyword>
<dbReference type="EMBL" id="MU253933">
    <property type="protein sequence ID" value="KAG9244045.1"/>
    <property type="molecule type" value="Genomic_DNA"/>
</dbReference>
<keyword evidence="3" id="KW-0560">Oxidoreductase</keyword>